<proteinExistence type="predicted"/>
<organism evidence="1 2">
    <name type="scientific">Portunus trituberculatus</name>
    <name type="common">Swimming crab</name>
    <name type="synonym">Neptunus trituberculatus</name>
    <dbReference type="NCBI Taxonomy" id="210409"/>
    <lineage>
        <taxon>Eukaryota</taxon>
        <taxon>Metazoa</taxon>
        <taxon>Ecdysozoa</taxon>
        <taxon>Arthropoda</taxon>
        <taxon>Crustacea</taxon>
        <taxon>Multicrustacea</taxon>
        <taxon>Malacostraca</taxon>
        <taxon>Eumalacostraca</taxon>
        <taxon>Eucarida</taxon>
        <taxon>Decapoda</taxon>
        <taxon>Pleocyemata</taxon>
        <taxon>Brachyura</taxon>
        <taxon>Eubrachyura</taxon>
        <taxon>Portunoidea</taxon>
        <taxon>Portunidae</taxon>
        <taxon>Portuninae</taxon>
        <taxon>Portunus</taxon>
    </lineage>
</organism>
<accession>A0A5B7DMR9</accession>
<comment type="caution">
    <text evidence="1">The sequence shown here is derived from an EMBL/GenBank/DDBJ whole genome shotgun (WGS) entry which is preliminary data.</text>
</comment>
<name>A0A5B7DMR9_PORTR</name>
<reference evidence="1 2" key="1">
    <citation type="submission" date="2019-05" db="EMBL/GenBank/DDBJ databases">
        <title>Another draft genome of Portunus trituberculatus and its Hox gene families provides insights of decapod evolution.</title>
        <authorList>
            <person name="Jeong J.-H."/>
            <person name="Song I."/>
            <person name="Kim S."/>
            <person name="Choi T."/>
            <person name="Kim D."/>
            <person name="Ryu S."/>
            <person name="Kim W."/>
        </authorList>
    </citation>
    <scope>NUCLEOTIDE SEQUENCE [LARGE SCALE GENOMIC DNA]</scope>
    <source>
        <tissue evidence="1">Muscle</tissue>
    </source>
</reference>
<evidence type="ECO:0000313" key="1">
    <source>
        <dbReference type="EMBL" id="MPC22891.1"/>
    </source>
</evidence>
<protein>
    <submittedName>
        <fullName evidence="1">Uncharacterized protein</fullName>
    </submittedName>
</protein>
<dbReference type="AlphaFoldDB" id="A0A5B7DMR9"/>
<keyword evidence="2" id="KW-1185">Reference proteome</keyword>
<sequence>MVPDVYSCVKVSSVSFSPISTTESLLLFDRLIIVSHLARCLFPIITPYWVSVELTECEVPVFKSLVYHLDADRSSEE</sequence>
<dbReference type="EMBL" id="VSRR010001139">
    <property type="protein sequence ID" value="MPC22891.1"/>
    <property type="molecule type" value="Genomic_DNA"/>
</dbReference>
<gene>
    <name evidence="1" type="ORF">E2C01_015919</name>
</gene>
<dbReference type="Proteomes" id="UP000324222">
    <property type="component" value="Unassembled WGS sequence"/>
</dbReference>
<evidence type="ECO:0000313" key="2">
    <source>
        <dbReference type="Proteomes" id="UP000324222"/>
    </source>
</evidence>